<name>A0A3S0WR79_9GAMM</name>
<accession>A0A3S0WR79</accession>
<reference evidence="1 2" key="1">
    <citation type="submission" date="2018-12" db="EMBL/GenBank/DDBJ databases">
        <title>Legionella sp,whole genome shotgun sequence.</title>
        <authorList>
            <person name="Wu H."/>
        </authorList>
    </citation>
    <scope>NUCLEOTIDE SEQUENCE [LARGE SCALE GENOMIC DNA]</scope>
    <source>
        <strain evidence="2">km714</strain>
    </source>
</reference>
<dbReference type="AlphaFoldDB" id="A0A3S0WR79"/>
<dbReference type="EMBL" id="RZGR01000023">
    <property type="protein sequence ID" value="RUQ84995.1"/>
    <property type="molecule type" value="Genomic_DNA"/>
</dbReference>
<comment type="caution">
    <text evidence="1">The sequence shown here is derived from an EMBL/GenBank/DDBJ whole genome shotgun (WGS) entry which is preliminary data.</text>
</comment>
<evidence type="ECO:0000313" key="1">
    <source>
        <dbReference type="EMBL" id="RUQ84995.1"/>
    </source>
</evidence>
<gene>
    <name evidence="1" type="ORF">EKM59_08015</name>
</gene>
<organism evidence="1 2">
    <name type="scientific">Legionella septentrionalis</name>
    <dbReference type="NCBI Taxonomy" id="2498109"/>
    <lineage>
        <taxon>Bacteria</taxon>
        <taxon>Pseudomonadati</taxon>
        <taxon>Pseudomonadota</taxon>
        <taxon>Gammaproteobacteria</taxon>
        <taxon>Legionellales</taxon>
        <taxon>Legionellaceae</taxon>
        <taxon>Legionella</taxon>
    </lineage>
</organism>
<dbReference type="RefSeq" id="WP_127111380.1">
    <property type="nucleotide sequence ID" value="NZ_RZGR01000023.1"/>
</dbReference>
<dbReference type="Proteomes" id="UP000288012">
    <property type="component" value="Unassembled WGS sequence"/>
</dbReference>
<sequence>MKKFRSNYFILLFLALVFLAPGIFAYFFYTHPDWLGGKKINRGKLLNPPQLLAHENKNAKWRLILWSPGTCETACMQQLDKLARSRLALGRRLYEVETWLWLGASAPEISLAQNQILQDEEIYKRRLKADDKVNLPPASLIYLQNPAGYLVMSYETSAKPADIFHDVKRLLNTKE</sequence>
<evidence type="ECO:0000313" key="2">
    <source>
        <dbReference type="Proteomes" id="UP000288012"/>
    </source>
</evidence>
<keyword evidence="2" id="KW-1185">Reference proteome</keyword>
<proteinExistence type="predicted"/>
<evidence type="ECO:0008006" key="3">
    <source>
        <dbReference type="Google" id="ProtNLM"/>
    </source>
</evidence>
<protein>
    <recommendedName>
        <fullName evidence="3">Transmembrane cytochrome oxidase associated protein</fullName>
    </recommendedName>
</protein>